<dbReference type="GO" id="GO:0000302">
    <property type="term" value="P:response to reactive oxygen species"/>
    <property type="evidence" value="ECO:0007669"/>
    <property type="project" value="InterPro"/>
</dbReference>
<evidence type="ECO:0008006" key="3">
    <source>
        <dbReference type="Google" id="ProtNLM"/>
    </source>
</evidence>
<dbReference type="EMBL" id="VLJV01000001">
    <property type="protein sequence ID" value="TWH18550.1"/>
    <property type="molecule type" value="Genomic_DNA"/>
</dbReference>
<dbReference type="Pfam" id="PF17720">
    <property type="entry name" value="RLIG1"/>
    <property type="match status" value="1"/>
</dbReference>
<sequence>MRKIPTLFQRRLDDRRYVDRIINSDCSWVLNGEGVATRKYDGTCVRLDDDGQWWARREVKRGKTAPENFMPVETDDTTGKTVGWEPIEQSSFAKFHAEAVEPLTQFGALVGQPMKPGTFELIGPKINGNPEGCMFHRLERHAAAEQIDGLPLDFEGLREAMRNLDEEGIEGVVWHHPDGRMAKLKVRDFPRDGS</sequence>
<gene>
    <name evidence="1" type="ORF">JD82_00369</name>
</gene>
<organism evidence="1 2">
    <name type="scientific">Prauserella rugosa</name>
    <dbReference type="NCBI Taxonomy" id="43354"/>
    <lineage>
        <taxon>Bacteria</taxon>
        <taxon>Bacillati</taxon>
        <taxon>Actinomycetota</taxon>
        <taxon>Actinomycetes</taxon>
        <taxon>Pseudonocardiales</taxon>
        <taxon>Pseudonocardiaceae</taxon>
        <taxon>Prauserella</taxon>
    </lineage>
</organism>
<dbReference type="RefSeq" id="WP_030534568.1">
    <property type="nucleotide sequence ID" value="NZ_JOIJ01000041.1"/>
</dbReference>
<proteinExistence type="predicted"/>
<name>A0A660C4T3_9PSEU</name>
<keyword evidence="2" id="KW-1185">Reference proteome</keyword>
<evidence type="ECO:0000313" key="1">
    <source>
        <dbReference type="EMBL" id="TWH18550.1"/>
    </source>
</evidence>
<dbReference type="InterPro" id="IPR041211">
    <property type="entry name" value="RLIG1"/>
</dbReference>
<dbReference type="OrthoDB" id="7062283at2"/>
<dbReference type="AlphaFoldDB" id="A0A660C4T3"/>
<reference evidence="1 2" key="1">
    <citation type="submission" date="2019-07" db="EMBL/GenBank/DDBJ databases">
        <title>R&amp;d 2014.</title>
        <authorList>
            <person name="Klenk H.-P."/>
        </authorList>
    </citation>
    <scope>NUCLEOTIDE SEQUENCE [LARGE SCALE GENOMIC DNA]</scope>
    <source>
        <strain evidence="1 2">DSM 43194</strain>
    </source>
</reference>
<comment type="caution">
    <text evidence="1">The sequence shown here is derived from an EMBL/GenBank/DDBJ whole genome shotgun (WGS) entry which is preliminary data.</text>
</comment>
<evidence type="ECO:0000313" key="2">
    <source>
        <dbReference type="Proteomes" id="UP000317303"/>
    </source>
</evidence>
<dbReference type="Proteomes" id="UP000317303">
    <property type="component" value="Unassembled WGS sequence"/>
</dbReference>
<dbReference type="GO" id="GO:0003972">
    <property type="term" value="F:RNA ligase (ATP) activity"/>
    <property type="evidence" value="ECO:0007669"/>
    <property type="project" value="InterPro"/>
</dbReference>
<protein>
    <recommendedName>
        <fullName evidence="3">RNA ligase</fullName>
    </recommendedName>
</protein>
<accession>A0A660C4T3</accession>